<reference evidence="1" key="1">
    <citation type="submission" date="2018-05" db="EMBL/GenBank/DDBJ databases">
        <authorList>
            <person name="Lanie J.A."/>
            <person name="Ng W.-L."/>
            <person name="Kazmierczak K.M."/>
            <person name="Andrzejewski T.M."/>
            <person name="Davidsen T.M."/>
            <person name="Wayne K.J."/>
            <person name="Tettelin H."/>
            <person name="Glass J.I."/>
            <person name="Rusch D."/>
            <person name="Podicherti R."/>
            <person name="Tsui H.-C.T."/>
            <person name="Winkler M.E."/>
        </authorList>
    </citation>
    <scope>NUCLEOTIDE SEQUENCE</scope>
</reference>
<protein>
    <submittedName>
        <fullName evidence="1">Uncharacterized protein</fullName>
    </submittedName>
</protein>
<dbReference type="AlphaFoldDB" id="A0A382CV62"/>
<feature type="non-terminal residue" evidence="1">
    <location>
        <position position="1"/>
    </location>
</feature>
<organism evidence="1">
    <name type="scientific">marine metagenome</name>
    <dbReference type="NCBI Taxonomy" id="408172"/>
    <lineage>
        <taxon>unclassified sequences</taxon>
        <taxon>metagenomes</taxon>
        <taxon>ecological metagenomes</taxon>
    </lineage>
</organism>
<evidence type="ECO:0000313" key="1">
    <source>
        <dbReference type="EMBL" id="SVB29197.1"/>
    </source>
</evidence>
<proteinExistence type="predicted"/>
<name>A0A382CV62_9ZZZZ</name>
<sequence>EQQNSRRSIADATGAFRRDDLVLRLLRLLHLRHAEEPDSTAVRV</sequence>
<gene>
    <name evidence="1" type="ORF">METZ01_LOCUS182051</name>
</gene>
<feature type="non-terminal residue" evidence="1">
    <location>
        <position position="44"/>
    </location>
</feature>
<accession>A0A382CV62</accession>
<dbReference type="EMBL" id="UINC01035963">
    <property type="protein sequence ID" value="SVB29197.1"/>
    <property type="molecule type" value="Genomic_DNA"/>
</dbReference>